<protein>
    <submittedName>
        <fullName evidence="1">Uncharacterized protein</fullName>
    </submittedName>
</protein>
<dbReference type="AlphaFoldDB" id="A0AB37WM78"/>
<dbReference type="EMBL" id="PDXB01000008">
    <property type="protein sequence ID" value="RYN31816.1"/>
    <property type="molecule type" value="Genomic_DNA"/>
</dbReference>
<accession>A0AB37WM78</accession>
<comment type="caution">
    <text evidence="1">The sequence shown here is derived from an EMBL/GenBank/DDBJ whole genome shotgun (WGS) entry which is preliminary data.</text>
</comment>
<sequence>MGKFPMVPRLNGLEDETAIPKSSLLRVLEGVAVATKAPDEQVRMLNDMIQRFEPDQINYKMEGDYQGATVDIRNHPHSFSQWWRLMAEIPELSTEGVRQIVQITLAVALLREKSRRDLLVDTTSIDKIWALIHDAIVSASDTALRFTVSRSAQGFLAVPLCSLLQAGRIDELWRLHTWLPDGQRGVSDEVCIHAHQPFGQSWTLLGSGKDCTFEVDEPEDPFLTTHAAYECCYMSESGQQSAGASGYQTFQLTSTIKNTGRLLRVKPSNELLHSRDMTYSVPGGTYHRSVVSGSRLHATLFVFDSQRGYDNNAAVLGPKNGVEWMQPRDPADLTAEVLARIVDATRRWEQAHEMTPEGDDEHPTIIGYYRFFRGLGLLRAGSRDQAMQYLRPADEPALEQAFLQDFSQEHQGYIQKLRELGITANTA</sequence>
<organism evidence="1 2">
    <name type="scientific">Alternaria tenuissima</name>
    <dbReference type="NCBI Taxonomy" id="119927"/>
    <lineage>
        <taxon>Eukaryota</taxon>
        <taxon>Fungi</taxon>
        <taxon>Dikarya</taxon>
        <taxon>Ascomycota</taxon>
        <taxon>Pezizomycotina</taxon>
        <taxon>Dothideomycetes</taxon>
        <taxon>Pleosporomycetidae</taxon>
        <taxon>Pleosporales</taxon>
        <taxon>Pleosporineae</taxon>
        <taxon>Pleosporaceae</taxon>
        <taxon>Alternaria</taxon>
        <taxon>Alternaria sect. Alternaria</taxon>
        <taxon>Alternaria alternata complex</taxon>
    </lineage>
</organism>
<evidence type="ECO:0000313" key="1">
    <source>
        <dbReference type="EMBL" id="RYN31816.1"/>
    </source>
</evidence>
<gene>
    <name evidence="1" type="ORF">AA0115_g4009</name>
</gene>
<reference evidence="1" key="1">
    <citation type="submission" date="2017-10" db="EMBL/GenBank/DDBJ databases">
        <authorList>
            <person name="Armitage A.D."/>
            <person name="Barbara D.J."/>
            <person name="Woodhall J.W."/>
            <person name="Sreenivasaprasad S."/>
            <person name="Lane C.R."/>
            <person name="Clarkson J.P."/>
            <person name="Harrison R.J."/>
        </authorList>
    </citation>
    <scope>NUCLEOTIDE SEQUENCE</scope>
    <source>
        <strain evidence="1">FERA 1164</strain>
    </source>
</reference>
<proteinExistence type="predicted"/>
<name>A0AB37WM78_9PLEO</name>
<dbReference type="Proteomes" id="UP000292340">
    <property type="component" value="Unassembled WGS sequence"/>
</dbReference>
<evidence type="ECO:0000313" key="2">
    <source>
        <dbReference type="Proteomes" id="UP000292340"/>
    </source>
</evidence>
<reference evidence="1" key="2">
    <citation type="journal article" date="2019" name="bioRxiv">
        <title>Genomics, evolutionary history and diagnostics of the Alternaria alternata species group including apple and Asian pear pathotypes.</title>
        <authorList>
            <person name="Armitage A.D."/>
            <person name="Cockerton H.M."/>
            <person name="Sreenivasaprasad S."/>
            <person name="Woodhall J.W."/>
            <person name="Lane C.R."/>
            <person name="Harrison R.J."/>
            <person name="Clarkson J.P."/>
        </authorList>
    </citation>
    <scope>NUCLEOTIDE SEQUENCE</scope>
    <source>
        <strain evidence="1">FERA 1164</strain>
    </source>
</reference>